<evidence type="ECO:0000313" key="3">
    <source>
        <dbReference type="EMBL" id="GAI04694.1"/>
    </source>
</evidence>
<dbReference type="InterPro" id="IPR048970">
    <property type="entry name" value="OB_Ssb-like"/>
</dbReference>
<accession>X1ME91</accession>
<dbReference type="SUPFAM" id="SSF50249">
    <property type="entry name" value="Nucleic acid-binding proteins"/>
    <property type="match status" value="1"/>
</dbReference>
<sequence>MGNIEVIGQIVNISEKRHVQTKFGPADVATATLEDETGSIHVNLWRQQIDIVSEGKIVKIINAFARLYGNRLELSIGKDG</sequence>
<dbReference type="InterPro" id="IPR051231">
    <property type="entry name" value="SOSS-B"/>
</dbReference>
<dbReference type="CDD" id="cd04491">
    <property type="entry name" value="SoSSB_OBF"/>
    <property type="match status" value="1"/>
</dbReference>
<feature type="domain" description="Single-stranded DNA binding protein Ssb-like OB fold" evidence="2">
    <location>
        <begin position="18"/>
        <end position="80"/>
    </location>
</feature>
<dbReference type="PANTHER" id="PTHR13356:SF0">
    <property type="entry name" value="SOSS COMPLEX SUBUNIT B HOMOLOG"/>
    <property type="match status" value="1"/>
</dbReference>
<dbReference type="GO" id="GO:0003677">
    <property type="term" value="F:DNA binding"/>
    <property type="evidence" value="ECO:0007669"/>
    <property type="project" value="UniProtKB-KW"/>
</dbReference>
<dbReference type="EMBL" id="BARV01011174">
    <property type="protein sequence ID" value="GAI04694.1"/>
    <property type="molecule type" value="Genomic_DNA"/>
</dbReference>
<dbReference type="Gene3D" id="2.40.50.140">
    <property type="entry name" value="Nucleic acid-binding proteins"/>
    <property type="match status" value="1"/>
</dbReference>
<keyword evidence="1" id="KW-0238">DNA-binding</keyword>
<name>X1ME91_9ZZZZ</name>
<dbReference type="InterPro" id="IPR012340">
    <property type="entry name" value="NA-bd_OB-fold"/>
</dbReference>
<proteinExistence type="predicted"/>
<dbReference type="GO" id="GO:0010212">
    <property type="term" value="P:response to ionizing radiation"/>
    <property type="evidence" value="ECO:0007669"/>
    <property type="project" value="TreeGrafter"/>
</dbReference>
<organism evidence="3">
    <name type="scientific">marine sediment metagenome</name>
    <dbReference type="NCBI Taxonomy" id="412755"/>
    <lineage>
        <taxon>unclassified sequences</taxon>
        <taxon>metagenomes</taxon>
        <taxon>ecological metagenomes</taxon>
    </lineage>
</organism>
<protein>
    <recommendedName>
        <fullName evidence="2">Single-stranded DNA binding protein Ssb-like OB fold domain-containing protein</fullName>
    </recommendedName>
</protein>
<reference evidence="3" key="1">
    <citation type="journal article" date="2014" name="Front. Microbiol.">
        <title>High frequency of phylogenetically diverse reductive dehalogenase-homologous genes in deep subseafloor sedimentary metagenomes.</title>
        <authorList>
            <person name="Kawai M."/>
            <person name="Futagami T."/>
            <person name="Toyoda A."/>
            <person name="Takaki Y."/>
            <person name="Nishi S."/>
            <person name="Hori S."/>
            <person name="Arai W."/>
            <person name="Tsubouchi T."/>
            <person name="Morono Y."/>
            <person name="Uchiyama I."/>
            <person name="Ito T."/>
            <person name="Fujiyama A."/>
            <person name="Inagaki F."/>
            <person name="Takami H."/>
        </authorList>
    </citation>
    <scope>NUCLEOTIDE SEQUENCE</scope>
    <source>
        <strain evidence="3">Expedition CK06-06</strain>
    </source>
</reference>
<dbReference type="PANTHER" id="PTHR13356">
    <property type="entry name" value="OB FOLD NUCLEIC ACID BINDING PROTEIN-RELATED"/>
    <property type="match status" value="1"/>
</dbReference>
<dbReference type="Pfam" id="PF21473">
    <property type="entry name" value="OB_Ssb-like"/>
    <property type="match status" value="1"/>
</dbReference>
<evidence type="ECO:0000259" key="2">
    <source>
        <dbReference type="Pfam" id="PF21473"/>
    </source>
</evidence>
<dbReference type="AlphaFoldDB" id="X1ME91"/>
<evidence type="ECO:0000256" key="1">
    <source>
        <dbReference type="ARBA" id="ARBA00023125"/>
    </source>
</evidence>
<comment type="caution">
    <text evidence="3">The sequence shown here is derived from an EMBL/GenBank/DDBJ whole genome shotgun (WGS) entry which is preliminary data.</text>
</comment>
<gene>
    <name evidence="3" type="ORF">S06H3_21309</name>
</gene>
<dbReference type="GO" id="GO:0000724">
    <property type="term" value="P:double-strand break repair via homologous recombination"/>
    <property type="evidence" value="ECO:0007669"/>
    <property type="project" value="TreeGrafter"/>
</dbReference>